<sequence>MSKQLLIMGKLPPPIGGVTIHVSRLLIILRSQDVDCQFYKLTILTLLGLPMTLIGYKCIHIHSSNPFVRLYSAVICKITNTKSIITFHGNIGRYGPGFKNSIDKLTIWLASKPIVLNANSFNVAKKINANSELISAFIPPKVESEILCEKIFQKIKLMKLNHNLLFSTNAYNMTFDSNGAETYGIVEIIEIFRMRPEYGLVVSDPSSAYSKYFAAKKNNIPSNILIISEEHSFYKVMELCDVTIRNTTTDGDSLSVKESLYLNKTTLATDVVKRPNGCVTYELGKLDNVINRINENIRTIIPEVENGADRLISLYKVLTC</sequence>
<dbReference type="RefSeq" id="WP_375555853.1">
    <property type="nucleotide sequence ID" value="NZ_JBBVGT010000001.1"/>
</dbReference>
<organism evidence="1 2">
    <name type="scientific">Albibacterium profundi</name>
    <dbReference type="NCBI Taxonomy" id="3134906"/>
    <lineage>
        <taxon>Bacteria</taxon>
        <taxon>Pseudomonadati</taxon>
        <taxon>Bacteroidota</taxon>
        <taxon>Sphingobacteriia</taxon>
        <taxon>Sphingobacteriales</taxon>
        <taxon>Sphingobacteriaceae</taxon>
        <taxon>Albibacterium</taxon>
    </lineage>
</organism>
<accession>A0ABV5C9R3</accession>
<protein>
    <recommendedName>
        <fullName evidence="3">Glycosyltransferase subfamily 4-like N-terminal domain-containing protein</fullName>
    </recommendedName>
</protein>
<reference evidence="1 2" key="1">
    <citation type="submission" date="2024-04" db="EMBL/GenBank/DDBJ databases">
        <title>Albibacterium profundi sp. nov., isolated from sediment of the Challenger Deep of Mariana Trench.</title>
        <authorList>
            <person name="Wang Y."/>
        </authorList>
    </citation>
    <scope>NUCLEOTIDE SEQUENCE [LARGE SCALE GENOMIC DNA]</scope>
    <source>
        <strain evidence="1 2">RHL897</strain>
    </source>
</reference>
<dbReference type="EMBL" id="JBBVGT010000001">
    <property type="protein sequence ID" value="MFB5944269.1"/>
    <property type="molecule type" value="Genomic_DNA"/>
</dbReference>
<dbReference type="SUPFAM" id="SSF53756">
    <property type="entry name" value="UDP-Glycosyltransferase/glycogen phosphorylase"/>
    <property type="match status" value="1"/>
</dbReference>
<evidence type="ECO:0000313" key="2">
    <source>
        <dbReference type="Proteomes" id="UP001580928"/>
    </source>
</evidence>
<dbReference type="Proteomes" id="UP001580928">
    <property type="component" value="Unassembled WGS sequence"/>
</dbReference>
<keyword evidence="2" id="KW-1185">Reference proteome</keyword>
<evidence type="ECO:0008006" key="3">
    <source>
        <dbReference type="Google" id="ProtNLM"/>
    </source>
</evidence>
<evidence type="ECO:0000313" key="1">
    <source>
        <dbReference type="EMBL" id="MFB5944269.1"/>
    </source>
</evidence>
<comment type="caution">
    <text evidence="1">The sequence shown here is derived from an EMBL/GenBank/DDBJ whole genome shotgun (WGS) entry which is preliminary data.</text>
</comment>
<proteinExistence type="predicted"/>
<dbReference type="Gene3D" id="3.40.50.2000">
    <property type="entry name" value="Glycogen Phosphorylase B"/>
    <property type="match status" value="2"/>
</dbReference>
<name>A0ABV5C9R3_9SPHI</name>
<gene>
    <name evidence="1" type="ORF">WKR92_00345</name>
</gene>